<comment type="caution">
    <text evidence="6">The sequence shown here is derived from an EMBL/GenBank/DDBJ whole genome shotgun (WGS) entry which is preliminary data.</text>
</comment>
<dbReference type="EMBL" id="LAQT01000038">
    <property type="protein sequence ID" value="KPC49114.1"/>
    <property type="molecule type" value="Genomic_DNA"/>
</dbReference>
<dbReference type="PATRIC" id="fig|857265.3.peg.4377"/>
<evidence type="ECO:0000313" key="6">
    <source>
        <dbReference type="EMBL" id="KPC49114.1"/>
    </source>
</evidence>
<dbReference type="PANTHER" id="PTHR23090">
    <property type="entry name" value="NH 3 /GLUTAMINE-DEPENDENT NAD + SYNTHETASE"/>
    <property type="match status" value="1"/>
</dbReference>
<dbReference type="PANTHER" id="PTHR23090:SF9">
    <property type="entry name" value="GLUTAMINE-DEPENDENT NAD(+) SYNTHETASE"/>
    <property type="match status" value="1"/>
</dbReference>
<dbReference type="EC" id="6.3.5.1" evidence="4"/>
<dbReference type="AlphaFoldDB" id="A0A0N0GKS1"/>
<keyword evidence="7" id="KW-1185">Reference proteome</keyword>
<dbReference type="GO" id="GO:0004359">
    <property type="term" value="F:glutaminase activity"/>
    <property type="evidence" value="ECO:0007669"/>
    <property type="project" value="InterPro"/>
</dbReference>
<gene>
    <name evidence="6" type="primary">nadE_2</name>
    <name evidence="6" type="ORF">WG78_21380</name>
</gene>
<dbReference type="InterPro" id="IPR014445">
    <property type="entry name" value="Gln-dep_NAD_synthase"/>
</dbReference>
<dbReference type="Gene3D" id="1.10.10.1510">
    <property type="match status" value="1"/>
</dbReference>
<dbReference type="PROSITE" id="PS50263">
    <property type="entry name" value="CN_HYDROLASE"/>
    <property type="match status" value="1"/>
</dbReference>
<evidence type="ECO:0000256" key="3">
    <source>
        <dbReference type="ARBA" id="ARBA00022598"/>
    </source>
</evidence>
<dbReference type="SUPFAM" id="SSF56317">
    <property type="entry name" value="Carbon-nitrogen hydrolase"/>
    <property type="match status" value="1"/>
</dbReference>
<proteinExistence type="inferred from homology"/>
<dbReference type="STRING" id="857265.WG78_21380"/>
<dbReference type="OrthoDB" id="8817375at2"/>
<name>A0A0N0GKS1_9NEIS</name>
<evidence type="ECO:0000259" key="5">
    <source>
        <dbReference type="PROSITE" id="PS50263"/>
    </source>
</evidence>
<dbReference type="Gene3D" id="3.60.110.10">
    <property type="entry name" value="Carbon-nitrogen hydrolase"/>
    <property type="match status" value="1"/>
</dbReference>
<evidence type="ECO:0000313" key="7">
    <source>
        <dbReference type="Proteomes" id="UP000037939"/>
    </source>
</evidence>
<accession>A0A0N0GKS1</accession>
<dbReference type="Proteomes" id="UP000037939">
    <property type="component" value="Unassembled WGS sequence"/>
</dbReference>
<dbReference type="GO" id="GO:0005737">
    <property type="term" value="C:cytoplasm"/>
    <property type="evidence" value="ECO:0007669"/>
    <property type="project" value="InterPro"/>
</dbReference>
<dbReference type="GO" id="GO:0009435">
    <property type="term" value="P:NAD+ biosynthetic process"/>
    <property type="evidence" value="ECO:0007669"/>
    <property type="project" value="UniProtKB-UniRule"/>
</dbReference>
<dbReference type="GO" id="GO:0003952">
    <property type="term" value="F:NAD+ synthase (glutamine-hydrolyzing) activity"/>
    <property type="evidence" value="ECO:0007669"/>
    <property type="project" value="UniProtKB-UniRule"/>
</dbReference>
<dbReference type="UniPathway" id="UPA00253">
    <property type="reaction ID" value="UER00334"/>
</dbReference>
<comment type="pathway">
    <text evidence="1 4">Cofactor biosynthesis; NAD(+) biosynthesis; NAD(+) from deamido-NAD(+) (L-Gln route): step 1/1.</text>
</comment>
<dbReference type="InterPro" id="IPR036526">
    <property type="entry name" value="C-N_Hydrolase_sf"/>
</dbReference>
<sequence>MRIALAQLQPVVGDISGNLQQILDAATQARVAGADVLVTPELALSGQAQDLLLRPDFLSACGKAIGRLIDEVDDITLVVGHPRKVGDEVFNCASIIRDGNVLGRYEKLVLAGGGPVDELRYFSPGMQPLVFEQNGVQLGLAISHDLDETDPVAAACDEGAQLLLVLSATPFHSGAAAQRQKLLCQRLEENDLAAVYVNAVGSADALLFEGQSGALSPQGETLLQLPAFKPALAYIDWVDGHLQPVHCSPPLETAALLWQALMLALRDAAGTRGVVVPSCDGLNDVLLLALAADALGEHRVYVADSAAAQDQLWLCDLDKSALARPLSPDRRGGDFAPWRDVTASHLQQLAQWRAVQGGDLGAMLVDVLATTPSTAADDQLLERYLRDRLGHAELIAAGHSPADIERVLSNYQRSARDRRVSAPGPRVSDSAEGIDVRWPLAQRFIHG</sequence>
<dbReference type="CDD" id="cd07570">
    <property type="entry name" value="GAT_Gln-NAD-synth"/>
    <property type="match status" value="1"/>
</dbReference>
<comment type="similarity">
    <text evidence="2 4">In the C-terminal section; belongs to the NAD synthetase family.</text>
</comment>
<dbReference type="PIRSF" id="PIRSF006630">
    <property type="entry name" value="NADS_GAT"/>
    <property type="match status" value="1"/>
</dbReference>
<protein>
    <recommendedName>
        <fullName evidence="4">Glutamine-dependent NAD(+) synthetase</fullName>
        <ecNumber evidence="4">6.3.5.1</ecNumber>
    </recommendedName>
    <alternativeName>
        <fullName evidence="4">NAD(+) synthase [glutamine-hydrolyzing]</fullName>
    </alternativeName>
</protein>
<evidence type="ECO:0000256" key="4">
    <source>
        <dbReference type="PIRNR" id="PIRNR006630"/>
    </source>
</evidence>
<keyword evidence="4" id="KW-0067">ATP-binding</keyword>
<dbReference type="Pfam" id="PF00795">
    <property type="entry name" value="CN_hydrolase"/>
    <property type="match status" value="1"/>
</dbReference>
<keyword evidence="4" id="KW-0520">NAD</keyword>
<dbReference type="GO" id="GO:0005524">
    <property type="term" value="F:ATP binding"/>
    <property type="evidence" value="ECO:0007669"/>
    <property type="project" value="UniProtKB-UniRule"/>
</dbReference>
<evidence type="ECO:0000256" key="2">
    <source>
        <dbReference type="ARBA" id="ARBA00007145"/>
    </source>
</evidence>
<reference evidence="6 7" key="1">
    <citation type="submission" date="2015-07" db="EMBL/GenBank/DDBJ databases">
        <title>Draft genome sequence of the Amantichitinum ursilacus IGB-41, a new chitin-degrading bacterium.</title>
        <authorList>
            <person name="Kirstahler P."/>
            <person name="Guenther M."/>
            <person name="Grumaz C."/>
            <person name="Rupp S."/>
            <person name="Zibek S."/>
            <person name="Sohn K."/>
        </authorList>
    </citation>
    <scope>NUCLEOTIDE SEQUENCE [LARGE SCALE GENOMIC DNA]</scope>
    <source>
        <strain evidence="6 7">IGB-41</strain>
    </source>
</reference>
<feature type="domain" description="CN hydrolase" evidence="5">
    <location>
        <begin position="1"/>
        <end position="240"/>
    </location>
</feature>
<keyword evidence="4" id="KW-0547">Nucleotide-binding</keyword>
<evidence type="ECO:0000256" key="1">
    <source>
        <dbReference type="ARBA" id="ARBA00005188"/>
    </source>
</evidence>
<dbReference type="RefSeq" id="WP_053939847.1">
    <property type="nucleotide sequence ID" value="NZ_LAQT01000038.1"/>
</dbReference>
<dbReference type="InterPro" id="IPR003694">
    <property type="entry name" value="NAD_synthase"/>
</dbReference>
<dbReference type="InterPro" id="IPR003010">
    <property type="entry name" value="C-N_Hydrolase"/>
</dbReference>
<organism evidence="6 7">
    <name type="scientific">Amantichitinum ursilacus</name>
    <dbReference type="NCBI Taxonomy" id="857265"/>
    <lineage>
        <taxon>Bacteria</taxon>
        <taxon>Pseudomonadati</taxon>
        <taxon>Pseudomonadota</taxon>
        <taxon>Betaproteobacteria</taxon>
        <taxon>Neisseriales</taxon>
        <taxon>Chitinibacteraceae</taxon>
        <taxon>Amantichitinum</taxon>
    </lineage>
</organism>
<keyword evidence="3 4" id="KW-0436">Ligase</keyword>
<comment type="catalytic activity">
    <reaction evidence="4">
        <text>deamido-NAD(+) + L-glutamine + ATP + H2O = L-glutamate + AMP + diphosphate + NAD(+) + H(+)</text>
        <dbReference type="Rhea" id="RHEA:24384"/>
        <dbReference type="ChEBI" id="CHEBI:15377"/>
        <dbReference type="ChEBI" id="CHEBI:15378"/>
        <dbReference type="ChEBI" id="CHEBI:29985"/>
        <dbReference type="ChEBI" id="CHEBI:30616"/>
        <dbReference type="ChEBI" id="CHEBI:33019"/>
        <dbReference type="ChEBI" id="CHEBI:57540"/>
        <dbReference type="ChEBI" id="CHEBI:58359"/>
        <dbReference type="ChEBI" id="CHEBI:58437"/>
        <dbReference type="ChEBI" id="CHEBI:456215"/>
        <dbReference type="EC" id="6.3.5.1"/>
    </reaction>
</comment>